<feature type="transmembrane region" description="Helical" evidence="5">
    <location>
        <begin position="53"/>
        <end position="73"/>
    </location>
</feature>
<dbReference type="GO" id="GO:0016874">
    <property type="term" value="F:ligase activity"/>
    <property type="evidence" value="ECO:0007669"/>
    <property type="project" value="UniProtKB-KW"/>
</dbReference>
<protein>
    <submittedName>
        <fullName evidence="7">O-antigen ligase family protein</fullName>
    </submittedName>
</protein>
<feature type="transmembrane region" description="Helical" evidence="5">
    <location>
        <begin position="237"/>
        <end position="253"/>
    </location>
</feature>
<dbReference type="Pfam" id="PF04932">
    <property type="entry name" value="Wzy_C"/>
    <property type="match status" value="1"/>
</dbReference>
<feature type="transmembrane region" description="Helical" evidence="5">
    <location>
        <begin position="21"/>
        <end position="41"/>
    </location>
</feature>
<dbReference type="InterPro" id="IPR007016">
    <property type="entry name" value="O-antigen_ligase-rel_domated"/>
</dbReference>
<keyword evidence="4 5" id="KW-0472">Membrane</keyword>
<evidence type="ECO:0000256" key="2">
    <source>
        <dbReference type="ARBA" id="ARBA00022692"/>
    </source>
</evidence>
<comment type="caution">
    <text evidence="7">The sequence shown here is derived from an EMBL/GenBank/DDBJ whole genome shotgun (WGS) entry which is preliminary data.</text>
</comment>
<evidence type="ECO:0000256" key="1">
    <source>
        <dbReference type="ARBA" id="ARBA00004141"/>
    </source>
</evidence>
<evidence type="ECO:0000313" key="8">
    <source>
        <dbReference type="Proteomes" id="UP001597260"/>
    </source>
</evidence>
<keyword evidence="8" id="KW-1185">Reference proteome</keyword>
<feature type="transmembrane region" description="Helical" evidence="5">
    <location>
        <begin position="205"/>
        <end position="225"/>
    </location>
</feature>
<feature type="transmembrane region" description="Helical" evidence="5">
    <location>
        <begin position="85"/>
        <end position="103"/>
    </location>
</feature>
<evidence type="ECO:0000313" key="7">
    <source>
        <dbReference type="EMBL" id="MFD1323392.1"/>
    </source>
</evidence>
<proteinExistence type="predicted"/>
<feature type="domain" description="O-antigen ligase-related" evidence="6">
    <location>
        <begin position="242"/>
        <end position="368"/>
    </location>
</feature>
<feature type="transmembrane region" description="Helical" evidence="5">
    <location>
        <begin position="115"/>
        <end position="134"/>
    </location>
</feature>
<feature type="transmembrane region" description="Helical" evidence="5">
    <location>
        <begin position="281"/>
        <end position="306"/>
    </location>
</feature>
<feature type="transmembrane region" description="Helical" evidence="5">
    <location>
        <begin position="419"/>
        <end position="438"/>
    </location>
</feature>
<keyword evidence="3 5" id="KW-1133">Transmembrane helix</keyword>
<reference evidence="8" key="1">
    <citation type="journal article" date="2019" name="Int. J. Syst. Evol. Microbiol.">
        <title>The Global Catalogue of Microorganisms (GCM) 10K type strain sequencing project: providing services to taxonomists for standard genome sequencing and annotation.</title>
        <authorList>
            <consortium name="The Broad Institute Genomics Platform"/>
            <consortium name="The Broad Institute Genome Sequencing Center for Infectious Disease"/>
            <person name="Wu L."/>
            <person name="Ma J."/>
        </authorList>
    </citation>
    <scope>NUCLEOTIDE SEQUENCE [LARGE SCALE GENOMIC DNA]</scope>
    <source>
        <strain evidence="8">JCM 31037</strain>
    </source>
</reference>
<dbReference type="PANTHER" id="PTHR37422">
    <property type="entry name" value="TEICHURONIC ACID BIOSYNTHESIS PROTEIN TUAE"/>
    <property type="match status" value="1"/>
</dbReference>
<evidence type="ECO:0000256" key="3">
    <source>
        <dbReference type="ARBA" id="ARBA00022989"/>
    </source>
</evidence>
<comment type="subcellular location">
    <subcellularLocation>
        <location evidence="1">Membrane</location>
        <topology evidence="1">Multi-pass membrane protein</topology>
    </subcellularLocation>
</comment>
<gene>
    <name evidence="7" type="ORF">ACFQ4H_20085</name>
</gene>
<evidence type="ECO:0000256" key="4">
    <source>
        <dbReference type="ARBA" id="ARBA00023136"/>
    </source>
</evidence>
<evidence type="ECO:0000256" key="5">
    <source>
        <dbReference type="SAM" id="Phobius"/>
    </source>
</evidence>
<feature type="transmembrane region" description="Helical" evidence="5">
    <location>
        <begin position="146"/>
        <end position="167"/>
    </location>
</feature>
<dbReference type="EMBL" id="JBHTMP010000031">
    <property type="protein sequence ID" value="MFD1323392.1"/>
    <property type="molecule type" value="Genomic_DNA"/>
</dbReference>
<dbReference type="RefSeq" id="WP_377572553.1">
    <property type="nucleotide sequence ID" value="NZ_JBHTMP010000031.1"/>
</dbReference>
<name>A0ABW3YFY0_9ACTN</name>
<dbReference type="InterPro" id="IPR051533">
    <property type="entry name" value="WaaL-like"/>
</dbReference>
<organism evidence="7 8">
    <name type="scientific">Micromonospora sonneratiae</name>
    <dbReference type="NCBI Taxonomy" id="1184706"/>
    <lineage>
        <taxon>Bacteria</taxon>
        <taxon>Bacillati</taxon>
        <taxon>Actinomycetota</taxon>
        <taxon>Actinomycetes</taxon>
        <taxon>Micromonosporales</taxon>
        <taxon>Micromonosporaceae</taxon>
        <taxon>Micromonospora</taxon>
    </lineage>
</organism>
<evidence type="ECO:0000259" key="6">
    <source>
        <dbReference type="Pfam" id="PF04932"/>
    </source>
</evidence>
<keyword evidence="2 5" id="KW-0812">Transmembrane</keyword>
<feature type="transmembrane region" description="Helical" evidence="5">
    <location>
        <begin position="354"/>
        <end position="383"/>
    </location>
</feature>
<dbReference type="PANTHER" id="PTHR37422:SF23">
    <property type="entry name" value="TEICHURONIC ACID BIOSYNTHESIS PROTEIN TUAE"/>
    <property type="match status" value="1"/>
</dbReference>
<accession>A0ABW3YFY0</accession>
<feature type="transmembrane region" description="Helical" evidence="5">
    <location>
        <begin position="259"/>
        <end position="274"/>
    </location>
</feature>
<dbReference type="Proteomes" id="UP001597260">
    <property type="component" value="Unassembled WGS sequence"/>
</dbReference>
<sequence>MPTYLSTRRSTAVYDGITPAVHHFPDATAGLVLTIILAYLLPSRLIFPPLSELGKPGIALGLGLLVWWALSRLHPALATRGRQPMRWALAAYLVTIGTSYIAAQSRGMSTLEANGAHRTILIALAGGGVLLAAADGVLTRQRIDHVLRWLSWCATGMAFFALSQFVLRIDLTNYLKLPPVLMFQRELIGFDARGGGGLVRVAGTAGHYIEFSVLMVIGLMVSIHYARFSSSQRNRQIYGTLAIIQAGVIPISLSRTGVLALTAAILFFIMLWPLRTTFNVLVIGGILAAVIQVVRPGLLATLRALIFAGDNDPSVQGRLEDYDYVAPFISERPWFGRGVGTWLPELYQLLDNQWLVTLVSAGIVGVTGLAAFFLSGIVVAGRVRRFSTSPRDRDLAAVLAVSLGVAAVTAFTYDALYFSTYFLTMHLLLGLAGALWRVTWAERSNRSEAT</sequence>
<keyword evidence="7" id="KW-0436">Ligase</keyword>
<feature type="transmembrane region" description="Helical" evidence="5">
    <location>
        <begin position="395"/>
        <end position="413"/>
    </location>
</feature>